<dbReference type="InterPro" id="IPR002495">
    <property type="entry name" value="Glyco_trans_8"/>
</dbReference>
<gene>
    <name evidence="2" type="ORF">QRT04_14920</name>
</gene>
<evidence type="ECO:0000313" key="3">
    <source>
        <dbReference type="Proteomes" id="UP001529338"/>
    </source>
</evidence>
<keyword evidence="3" id="KW-1185">Reference proteome</keyword>
<comment type="caution">
    <text evidence="2">The sequence shown here is derived from an EMBL/GenBank/DDBJ whole genome shotgun (WGS) entry which is preliminary data.</text>
</comment>
<sequence length="793" mass="86764">MTQPTSDAARGPRAFVSFVDDAYFPGFVVLLKSLTLTNPDLDADFVVLHDGLDPAHVSRALALRPDLRFVRVDAARYERYVKGDASNYLYTKAYFILDAFRLTGYRTLVTLDTDMVVLDRLDELFELDAPLAAVPQLFDADGGRKLNSGLLVIDGSLTDGTFADGLDAIGESGAYELDRHDQGVLTAALDGDYVRLPRRFNWVKRATKRGDAAPADVAILHFTGKFKPWDGGEHGYRLLEDRWDAYDLPDADFLAAVGDLAEQGHLASTARATYYKERARQLRDGAGHAGAPSPELAARGEDVLPAAQRLREAGDFAGAAQLLERRALEHGRLDADYALALAQAYVAVSRYDDARVLATTAVTGPRAADAHLLLAEIAWTVNDLETARAQARETLALDPLRHKARLVHARAGRPRADAGVDSPTDPGGVPLAHAAFYVDDLGNYGDLLLPVAVRAAVSHVRAVSSWEGLHVHQVLDDDAVERVNQTRGLLVGGGGLFLPDTAPNGNSGWQWNVPDASLDRLDVPLGLVAVGYNVFEGQRFVGSRFRESLVGVVERAAFVGLRNHGSIERVRDLLPPSLADRVTYLPCPTTVLGLLGDPRFADPMTPEPAPRADAPVVYLNVAYDRSALRFKDDYPRFLREIDRFVRAVEGRAHVRVAAHTIPDERIAIDLYREHGTRVPVDSFFRLGIETTTALLRAAALVIGMRGHAGMIPIGLGTPIVSLVSHPKLQYFLDDVRHPEWGVRVDDRDLGRRLTELTTDVLDRPDAYRRDVHAVRESLLAATLDTLGPFVASM</sequence>
<dbReference type="RefSeq" id="WP_289456316.1">
    <property type="nucleotide sequence ID" value="NZ_JAUCGQ010000002.1"/>
</dbReference>
<dbReference type="InterPro" id="IPR029044">
    <property type="entry name" value="Nucleotide-diphossugar_trans"/>
</dbReference>
<protein>
    <submittedName>
        <fullName evidence="2">Glycosyltransferase</fullName>
    </submittedName>
</protein>
<dbReference type="InterPro" id="IPR011990">
    <property type="entry name" value="TPR-like_helical_dom_sf"/>
</dbReference>
<dbReference type="Gene3D" id="3.90.550.10">
    <property type="entry name" value="Spore Coat Polysaccharide Biosynthesis Protein SpsA, Chain A"/>
    <property type="match status" value="1"/>
</dbReference>
<accession>A0ABT7SJ71</accession>
<dbReference type="PANTHER" id="PTHR11183">
    <property type="entry name" value="GLYCOGENIN SUBFAMILY MEMBER"/>
    <property type="match status" value="1"/>
</dbReference>
<reference evidence="2 3" key="1">
    <citation type="submission" date="2023-06" db="EMBL/GenBank/DDBJ databases">
        <title>Cellulomonas sp. MW4 Whole genome sequence.</title>
        <authorList>
            <person name="Park S."/>
        </authorList>
    </citation>
    <scope>NUCLEOTIDE SEQUENCE [LARGE SCALE GENOMIC DNA]</scope>
    <source>
        <strain evidence="2 3">MW4</strain>
    </source>
</reference>
<dbReference type="Pfam" id="PF01501">
    <property type="entry name" value="Glyco_transf_8"/>
    <property type="match status" value="1"/>
</dbReference>
<name>A0ABT7SJ71_9CELL</name>
<dbReference type="SUPFAM" id="SSF48452">
    <property type="entry name" value="TPR-like"/>
    <property type="match status" value="1"/>
</dbReference>
<dbReference type="Gene3D" id="1.25.40.10">
    <property type="entry name" value="Tetratricopeptide repeat domain"/>
    <property type="match status" value="1"/>
</dbReference>
<dbReference type="Pfam" id="PF04230">
    <property type="entry name" value="PS_pyruv_trans"/>
    <property type="match status" value="1"/>
</dbReference>
<dbReference type="Proteomes" id="UP001529338">
    <property type="component" value="Unassembled WGS sequence"/>
</dbReference>
<dbReference type="EMBL" id="JAUCGQ010000002">
    <property type="protein sequence ID" value="MDM7856228.1"/>
    <property type="molecule type" value="Genomic_DNA"/>
</dbReference>
<evidence type="ECO:0000259" key="1">
    <source>
        <dbReference type="Pfam" id="PF04230"/>
    </source>
</evidence>
<proteinExistence type="predicted"/>
<evidence type="ECO:0000313" key="2">
    <source>
        <dbReference type="EMBL" id="MDM7856228.1"/>
    </source>
</evidence>
<feature type="domain" description="Polysaccharide pyruvyl transferase" evidence="1">
    <location>
        <begin position="489"/>
        <end position="724"/>
    </location>
</feature>
<dbReference type="SUPFAM" id="SSF53448">
    <property type="entry name" value="Nucleotide-diphospho-sugar transferases"/>
    <property type="match status" value="1"/>
</dbReference>
<organism evidence="2 3">
    <name type="scientific">Cellulomonas alba</name>
    <dbReference type="NCBI Taxonomy" id="3053467"/>
    <lineage>
        <taxon>Bacteria</taxon>
        <taxon>Bacillati</taxon>
        <taxon>Actinomycetota</taxon>
        <taxon>Actinomycetes</taxon>
        <taxon>Micrococcales</taxon>
        <taxon>Cellulomonadaceae</taxon>
        <taxon>Cellulomonas</taxon>
    </lineage>
</organism>
<dbReference type="InterPro" id="IPR050587">
    <property type="entry name" value="GNT1/Glycosyltrans_8"/>
</dbReference>
<dbReference type="InterPro" id="IPR007345">
    <property type="entry name" value="Polysacch_pyruvyl_Trfase"/>
</dbReference>